<feature type="domain" description="Methyltransferase FkbM" evidence="1">
    <location>
        <begin position="52"/>
        <end position="191"/>
    </location>
</feature>
<dbReference type="PANTHER" id="PTHR34203:SF15">
    <property type="entry name" value="SLL1173 PROTEIN"/>
    <property type="match status" value="1"/>
</dbReference>
<dbReference type="Gene3D" id="3.40.50.150">
    <property type="entry name" value="Vaccinia Virus protein VP39"/>
    <property type="match status" value="1"/>
</dbReference>
<dbReference type="SUPFAM" id="SSF53335">
    <property type="entry name" value="S-adenosyl-L-methionine-dependent methyltransferases"/>
    <property type="match status" value="1"/>
</dbReference>
<organism evidence="2">
    <name type="scientific">bioreactor metagenome</name>
    <dbReference type="NCBI Taxonomy" id="1076179"/>
    <lineage>
        <taxon>unclassified sequences</taxon>
        <taxon>metagenomes</taxon>
        <taxon>ecological metagenomes</taxon>
    </lineage>
</organism>
<dbReference type="EMBL" id="VSSQ01008890">
    <property type="protein sequence ID" value="MPM40137.1"/>
    <property type="molecule type" value="Genomic_DNA"/>
</dbReference>
<dbReference type="InterPro" id="IPR029063">
    <property type="entry name" value="SAM-dependent_MTases_sf"/>
</dbReference>
<proteinExistence type="predicted"/>
<dbReference type="NCBIfam" id="TIGR01444">
    <property type="entry name" value="fkbM_fam"/>
    <property type="match status" value="1"/>
</dbReference>
<dbReference type="InterPro" id="IPR052514">
    <property type="entry name" value="SAM-dependent_MTase"/>
</dbReference>
<dbReference type="InterPro" id="IPR006342">
    <property type="entry name" value="FkbM_mtfrase"/>
</dbReference>
<evidence type="ECO:0000259" key="1">
    <source>
        <dbReference type="Pfam" id="PF05050"/>
    </source>
</evidence>
<evidence type="ECO:0000313" key="2">
    <source>
        <dbReference type="EMBL" id="MPM40137.1"/>
    </source>
</evidence>
<name>A0A644ZHE0_9ZZZZ</name>
<dbReference type="CDD" id="cd02440">
    <property type="entry name" value="AdoMet_MTases"/>
    <property type="match status" value="1"/>
</dbReference>
<protein>
    <recommendedName>
        <fullName evidence="1">Methyltransferase FkbM domain-containing protein</fullName>
    </recommendedName>
</protein>
<dbReference type="Pfam" id="PF05050">
    <property type="entry name" value="Methyltransf_21"/>
    <property type="match status" value="1"/>
</dbReference>
<dbReference type="PANTHER" id="PTHR34203">
    <property type="entry name" value="METHYLTRANSFERASE, FKBM FAMILY PROTEIN"/>
    <property type="match status" value="1"/>
</dbReference>
<reference evidence="2" key="1">
    <citation type="submission" date="2019-08" db="EMBL/GenBank/DDBJ databases">
        <authorList>
            <person name="Kucharzyk K."/>
            <person name="Murdoch R.W."/>
            <person name="Higgins S."/>
            <person name="Loffler F."/>
        </authorList>
    </citation>
    <scope>NUCLEOTIDE SEQUENCE</scope>
</reference>
<comment type="caution">
    <text evidence="2">The sequence shown here is derived from an EMBL/GenBank/DDBJ whole genome shotgun (WGS) entry which is preliminary data.</text>
</comment>
<accession>A0A644ZHE0</accession>
<dbReference type="AlphaFoldDB" id="A0A644ZHE0"/>
<sequence>MKLKKIKIFGKYTFYYLANDKYIGQRIALEKYEPYETQLILRQTKKGNTIIDVGANIGYYTVLLADKVGRTGKVYAFEPDKINFEILEKNIEANHLKNVEIINAAVGSKAGKLKLHKSKENLGDHKLYGNDKEIEEVKIIKLDEYIKEKVDLMKIDTQGWEPEVIGGAKNIINKNRPVIFLEYSPASYKMAKLDGQKMMRNLRKIYKKIWWVDEWLYIYKNLSQKEIDKKCATSKTGYADLWMKKEITFGDKIGQIKDLKIKKLIKKIFGL</sequence>
<gene>
    <name evidence="2" type="ORF">SDC9_86776</name>
</gene>